<dbReference type="SUPFAM" id="SSF53254">
    <property type="entry name" value="Phosphoglycerate mutase-like"/>
    <property type="match status" value="1"/>
</dbReference>
<protein>
    <recommendedName>
        <fullName evidence="5">Phosphoglycerate mutase</fullName>
    </recommendedName>
</protein>
<keyword evidence="4" id="KW-1185">Reference proteome</keyword>
<dbReference type="InterPro" id="IPR013078">
    <property type="entry name" value="His_Pase_superF_clade-1"/>
</dbReference>
<dbReference type="SMART" id="SM00855">
    <property type="entry name" value="PGAM"/>
    <property type="match status" value="1"/>
</dbReference>
<feature type="compositionally biased region" description="Basic and acidic residues" evidence="1">
    <location>
        <begin position="1"/>
        <end position="15"/>
    </location>
</feature>
<proteinExistence type="predicted"/>
<feature type="region of interest" description="Disordered" evidence="1">
    <location>
        <begin position="1"/>
        <end position="22"/>
    </location>
</feature>
<keyword evidence="2" id="KW-0812">Transmembrane</keyword>
<dbReference type="CDD" id="cd07067">
    <property type="entry name" value="HP_PGM_like"/>
    <property type="match status" value="1"/>
</dbReference>
<keyword evidence="2" id="KW-0472">Membrane</keyword>
<reference evidence="3" key="1">
    <citation type="submission" date="2013-11" db="EMBL/GenBank/DDBJ databases">
        <title>Genome sequence of the fusiform rust pathogen reveals effectors for host alternation and coevolution with pine.</title>
        <authorList>
            <consortium name="DOE Joint Genome Institute"/>
            <person name="Smith K."/>
            <person name="Pendleton A."/>
            <person name="Kubisiak T."/>
            <person name="Anderson C."/>
            <person name="Salamov A."/>
            <person name="Aerts A."/>
            <person name="Riley R."/>
            <person name="Clum A."/>
            <person name="Lindquist E."/>
            <person name="Ence D."/>
            <person name="Campbell M."/>
            <person name="Kronenberg Z."/>
            <person name="Feau N."/>
            <person name="Dhillon B."/>
            <person name="Hamelin R."/>
            <person name="Burleigh J."/>
            <person name="Smith J."/>
            <person name="Yandell M."/>
            <person name="Nelson C."/>
            <person name="Grigoriev I."/>
            <person name="Davis J."/>
        </authorList>
    </citation>
    <scope>NUCLEOTIDE SEQUENCE</scope>
    <source>
        <strain evidence="3">G11</strain>
    </source>
</reference>
<keyword evidence="2" id="KW-1133">Transmembrane helix</keyword>
<dbReference type="EMBL" id="MU167456">
    <property type="protein sequence ID" value="KAG0140301.1"/>
    <property type="molecule type" value="Genomic_DNA"/>
</dbReference>
<evidence type="ECO:0000313" key="3">
    <source>
        <dbReference type="EMBL" id="KAG0140301.1"/>
    </source>
</evidence>
<accession>A0A9P6T602</accession>
<evidence type="ECO:0000256" key="2">
    <source>
        <dbReference type="SAM" id="Phobius"/>
    </source>
</evidence>
<name>A0A9P6T602_9BASI</name>
<organism evidence="3 4">
    <name type="scientific">Cronartium quercuum f. sp. fusiforme G11</name>
    <dbReference type="NCBI Taxonomy" id="708437"/>
    <lineage>
        <taxon>Eukaryota</taxon>
        <taxon>Fungi</taxon>
        <taxon>Dikarya</taxon>
        <taxon>Basidiomycota</taxon>
        <taxon>Pucciniomycotina</taxon>
        <taxon>Pucciniomycetes</taxon>
        <taxon>Pucciniales</taxon>
        <taxon>Coleosporiaceae</taxon>
        <taxon>Cronartium</taxon>
    </lineage>
</organism>
<gene>
    <name evidence="3" type="ORF">CROQUDRAFT_665384</name>
</gene>
<dbReference type="Gene3D" id="3.40.50.1240">
    <property type="entry name" value="Phosphoglycerate mutase-like"/>
    <property type="match status" value="1"/>
</dbReference>
<evidence type="ECO:0008006" key="5">
    <source>
        <dbReference type="Google" id="ProtNLM"/>
    </source>
</evidence>
<dbReference type="AlphaFoldDB" id="A0A9P6T602"/>
<evidence type="ECO:0000313" key="4">
    <source>
        <dbReference type="Proteomes" id="UP000886653"/>
    </source>
</evidence>
<dbReference type="GO" id="GO:0005737">
    <property type="term" value="C:cytoplasm"/>
    <property type="evidence" value="ECO:0007669"/>
    <property type="project" value="TreeGrafter"/>
</dbReference>
<dbReference type="PANTHER" id="PTHR48100">
    <property type="entry name" value="BROAD-SPECIFICITY PHOSPHATASE YOR283W-RELATED"/>
    <property type="match status" value="1"/>
</dbReference>
<dbReference type="OrthoDB" id="496981at2759"/>
<dbReference type="InterPro" id="IPR029033">
    <property type="entry name" value="His_PPase_superfam"/>
</dbReference>
<dbReference type="GO" id="GO:0016791">
    <property type="term" value="F:phosphatase activity"/>
    <property type="evidence" value="ECO:0007669"/>
    <property type="project" value="TreeGrafter"/>
</dbReference>
<dbReference type="InterPro" id="IPR050275">
    <property type="entry name" value="PGM_Phosphatase"/>
</dbReference>
<comment type="caution">
    <text evidence="3">The sequence shown here is derived from an EMBL/GenBank/DDBJ whole genome shotgun (WGS) entry which is preliminary data.</text>
</comment>
<sequence length="349" mass="40057">MKSLHYERLSNKNEENQTTNNNNSTIKNWRSLILILSSCIFIFTLNFSLKKPNLNKFESINGYFIQSNLETDPQSFNVYDPNVSFGLINKLGWKSFFKSINKLNQINSSQKIYYKVIFAARHGQGFHNLAETKYGTIMWDCKWSELNGDGNLTWGPDARLSEQGKSEVIIAKKAWEREISNGLPLPELMIVSPLSRAIETMKITGLWGFLGPAEIREQWRENIGLHTCDRRRKKSEILNEFNHTVIKFEKDFKEEDELWDPIYQETSQQLDIRIRKALGQLFNEKSTHQFISITAHSGVISSLLRVIGHRDYPTQTGGMIPLVVKASWEPSHTIPPLPGPSGIRPNCPT</sequence>
<feature type="transmembrane region" description="Helical" evidence="2">
    <location>
        <begin position="29"/>
        <end position="49"/>
    </location>
</feature>
<dbReference type="Pfam" id="PF00300">
    <property type="entry name" value="His_Phos_1"/>
    <property type="match status" value="1"/>
</dbReference>
<evidence type="ECO:0000256" key="1">
    <source>
        <dbReference type="SAM" id="MobiDB-lite"/>
    </source>
</evidence>
<dbReference type="Proteomes" id="UP000886653">
    <property type="component" value="Unassembled WGS sequence"/>
</dbReference>
<dbReference type="PANTHER" id="PTHR48100:SF1">
    <property type="entry name" value="HISTIDINE PHOSPHATASE FAMILY PROTEIN-RELATED"/>
    <property type="match status" value="1"/>
</dbReference>